<organism evidence="2 3">
    <name type="scientific">Agrococcus jejuensis</name>
    <dbReference type="NCBI Taxonomy" id="399736"/>
    <lineage>
        <taxon>Bacteria</taxon>
        <taxon>Bacillati</taxon>
        <taxon>Actinomycetota</taxon>
        <taxon>Actinomycetes</taxon>
        <taxon>Micrococcales</taxon>
        <taxon>Microbacteriaceae</taxon>
        <taxon>Agrococcus</taxon>
    </lineage>
</organism>
<dbReference type="RefSeq" id="WP_092503429.1">
    <property type="nucleotide sequence ID" value="NZ_LT629695.1"/>
</dbReference>
<dbReference type="AlphaFoldDB" id="A0A1G8CE64"/>
<proteinExistence type="predicted"/>
<accession>A0A1G8CE64</accession>
<protein>
    <recommendedName>
        <fullName evidence="1">VOC domain-containing protein</fullName>
    </recommendedName>
</protein>
<name>A0A1G8CE64_9MICO</name>
<dbReference type="SUPFAM" id="SSF54593">
    <property type="entry name" value="Glyoxalase/Bleomycin resistance protein/Dihydroxybiphenyl dioxygenase"/>
    <property type="match status" value="1"/>
</dbReference>
<evidence type="ECO:0000259" key="1">
    <source>
        <dbReference type="PROSITE" id="PS51819"/>
    </source>
</evidence>
<sequence length="126" mass="14228">MVDLAWWEVETPWPDRFREFHGAMWGWTFDPEFEDAGIGRYWIVKEHTSATIGGLWESSALRPPAAGARIYLVVEDLEATLAYAVGHGASIERERTGLGGDDRWFATFRDPSGVSWGLWTEHEAAS</sequence>
<dbReference type="Gene3D" id="3.10.180.10">
    <property type="entry name" value="2,3-Dihydroxybiphenyl 1,2-Dioxygenase, domain 1"/>
    <property type="match status" value="1"/>
</dbReference>
<dbReference type="InterPro" id="IPR041581">
    <property type="entry name" value="Glyoxalase_6"/>
</dbReference>
<dbReference type="STRING" id="399736.SAMN04489720_1259"/>
<dbReference type="PROSITE" id="PS51819">
    <property type="entry name" value="VOC"/>
    <property type="match status" value="1"/>
</dbReference>
<dbReference type="InterPro" id="IPR037523">
    <property type="entry name" value="VOC_core"/>
</dbReference>
<dbReference type="Pfam" id="PF18029">
    <property type="entry name" value="Glyoxalase_6"/>
    <property type="match status" value="1"/>
</dbReference>
<keyword evidence="3" id="KW-1185">Reference proteome</keyword>
<evidence type="ECO:0000313" key="2">
    <source>
        <dbReference type="EMBL" id="SDH43735.1"/>
    </source>
</evidence>
<dbReference type="OrthoDB" id="9793039at2"/>
<dbReference type="Proteomes" id="UP000198822">
    <property type="component" value="Chromosome I"/>
</dbReference>
<evidence type="ECO:0000313" key="3">
    <source>
        <dbReference type="Proteomes" id="UP000198822"/>
    </source>
</evidence>
<reference evidence="3" key="1">
    <citation type="submission" date="2016-10" db="EMBL/GenBank/DDBJ databases">
        <authorList>
            <person name="Varghese N."/>
            <person name="Submissions S."/>
        </authorList>
    </citation>
    <scope>NUCLEOTIDE SEQUENCE [LARGE SCALE GENOMIC DNA]</scope>
    <source>
        <strain evidence="3">DSM 22002</strain>
    </source>
</reference>
<gene>
    <name evidence="2" type="ORF">SAMN04489720_1259</name>
</gene>
<dbReference type="EMBL" id="LT629695">
    <property type="protein sequence ID" value="SDH43735.1"/>
    <property type="molecule type" value="Genomic_DNA"/>
</dbReference>
<feature type="domain" description="VOC" evidence="1">
    <location>
        <begin position="3"/>
        <end position="121"/>
    </location>
</feature>
<dbReference type="InterPro" id="IPR029068">
    <property type="entry name" value="Glyas_Bleomycin-R_OHBP_Dase"/>
</dbReference>